<feature type="compositionally biased region" description="Low complexity" evidence="12">
    <location>
        <begin position="716"/>
        <end position="735"/>
    </location>
</feature>
<feature type="domain" description="FYVE-type" evidence="13">
    <location>
        <begin position="188"/>
        <end position="248"/>
    </location>
</feature>
<evidence type="ECO:0000313" key="17">
    <source>
        <dbReference type="Proteomes" id="UP000005222"/>
    </source>
</evidence>
<sequence length="792" mass="87713">MSWFGGNSEDTASLESKINDATSESIPNGEIDLSVGLEITDIIRSKKVGPQQSMRLLKKRLTKTYQNPNLVTSTLKLVDLCVKNGGMHFLIELSSKEFMDYLVDYIFIVHYNTQQRQVIENEAKFKVGSLILSLINDWRIAFENQPRLAYVEKCYHTLMQQGFEFPRSESEVQKLTNNFIESEVPPDWVEGNECMICYSAFSMLNRKHHCRACGGVFCQTHSSNMIPLPSLGITDLVRVCDNCYEKQHIRNSKGTAGMKPHHSKSRSISGPAHPNIPDDEDEQLRRALELSLQDSQNGAYHNVPTVPETPGPGGQEAQAQQNKQQTGHEVEENEDEEMKAAIAASLKAFEEEKRLHGHSNTNEHDSSSWNAPAPAGSLGPEGNYYQSQQQEQDDLYKNLLPGSRPPMRSSGATAGSRSSFQQGRNEVPQAPQQPQHTPKIESLSQKDEESVNLFVTLMNSIKSDPSKQTSVIYDSNLSELYTKVVQLKPKVHRALRAAIQRYELFLDLSTKISAISRLYDQYLDSQLSQAYSSHHMNPPVTNERPPMAVPQSSYTIPQQYSHDSPVANDIPIPSHSNSFSYPEAYGSNQYMGQNVPSAPEGPMGPTATGGFSQYSHQSNASPTNKHSFATYSPPAVHSPGHFADPTGAPSVYATVPSEPPMPQSSGQTATDDTRASVASTGDATTRFPPIEALNTPTASYDAHDPRASPQAQTKDSQQSQLPYPNYQYPQQQGSPEAYSYPQHAPEPRYEPPTQLPYNNHPAQPVGDPQAPPAHDVPPSRQRGPVEESLIEL</sequence>
<evidence type="ECO:0000313" key="15">
    <source>
        <dbReference type="EMBL" id="CCE83333.1"/>
    </source>
</evidence>
<dbReference type="GO" id="GO:0008270">
    <property type="term" value="F:zinc ion binding"/>
    <property type="evidence" value="ECO:0007669"/>
    <property type="project" value="UniProtKB-KW"/>
</dbReference>
<dbReference type="PROSITE" id="PS50178">
    <property type="entry name" value="ZF_FYVE"/>
    <property type="match status" value="1"/>
</dbReference>
<dbReference type="PROSITE" id="PS50179">
    <property type="entry name" value="VHS"/>
    <property type="match status" value="1"/>
</dbReference>
<dbReference type="InterPro" id="IPR003903">
    <property type="entry name" value="UIM_dom"/>
</dbReference>
<name>G8Y9V0_PICSO</name>
<feature type="compositionally biased region" description="Polar residues" evidence="12">
    <location>
        <begin position="663"/>
        <end position="683"/>
    </location>
</feature>
<evidence type="ECO:0000256" key="1">
    <source>
        <dbReference type="ARBA" id="ARBA00004125"/>
    </source>
</evidence>
<evidence type="ECO:0000259" key="13">
    <source>
        <dbReference type="PROSITE" id="PS50178"/>
    </source>
</evidence>
<evidence type="ECO:0000256" key="3">
    <source>
        <dbReference type="ARBA" id="ARBA00017753"/>
    </source>
</evidence>
<accession>G8Y9V0</accession>
<dbReference type="OrthoDB" id="957735at2759"/>
<evidence type="ECO:0000256" key="10">
    <source>
        <dbReference type="PIRNR" id="PIRNR036956"/>
    </source>
</evidence>
<evidence type="ECO:0000256" key="12">
    <source>
        <dbReference type="SAM" id="MobiDB-lite"/>
    </source>
</evidence>
<evidence type="ECO:0000256" key="2">
    <source>
        <dbReference type="ARBA" id="ARBA00008597"/>
    </source>
</evidence>
<dbReference type="InterPro" id="IPR013083">
    <property type="entry name" value="Znf_RING/FYVE/PHD"/>
</dbReference>
<dbReference type="PANTHER" id="PTHR47794">
    <property type="entry name" value="VACUOLAR PROTEIN SORTING-ASSOCIATED PROTEIN 27"/>
    <property type="match status" value="1"/>
</dbReference>
<feature type="region of interest" description="Disordered" evidence="12">
    <location>
        <begin position="251"/>
        <end position="279"/>
    </location>
</feature>
<evidence type="ECO:0000256" key="8">
    <source>
        <dbReference type="ARBA" id="ARBA00022833"/>
    </source>
</evidence>
<dbReference type="GO" id="GO:0033565">
    <property type="term" value="C:ESCRT-0 complex"/>
    <property type="evidence" value="ECO:0007669"/>
    <property type="project" value="TreeGrafter"/>
</dbReference>
<dbReference type="Pfam" id="PF01363">
    <property type="entry name" value="FYVE"/>
    <property type="match status" value="1"/>
</dbReference>
<dbReference type="Pfam" id="PF02809">
    <property type="entry name" value="UIM"/>
    <property type="match status" value="2"/>
</dbReference>
<evidence type="ECO:0000313" key="16">
    <source>
        <dbReference type="EMBL" id="CCE84364.1"/>
    </source>
</evidence>
<dbReference type="PROSITE" id="PS50330">
    <property type="entry name" value="UIM"/>
    <property type="match status" value="2"/>
</dbReference>
<dbReference type="InterPro" id="IPR000306">
    <property type="entry name" value="Znf_FYVE"/>
</dbReference>
<dbReference type="InterPro" id="IPR049425">
    <property type="entry name" value="Vps27_GAT-like"/>
</dbReference>
<dbReference type="Pfam" id="PF00790">
    <property type="entry name" value="VHS"/>
    <property type="match status" value="1"/>
</dbReference>
<dbReference type="GO" id="GO:0010008">
    <property type="term" value="C:endosome membrane"/>
    <property type="evidence" value="ECO:0007669"/>
    <property type="project" value="UniProtKB-SubCell"/>
</dbReference>
<dbReference type="InterPro" id="IPR002014">
    <property type="entry name" value="VHS_dom"/>
</dbReference>
<dbReference type="SMART" id="SM00288">
    <property type="entry name" value="VHS"/>
    <property type="match status" value="1"/>
</dbReference>
<dbReference type="PANTHER" id="PTHR47794:SF1">
    <property type="entry name" value="VACUOLAR PROTEIN SORTING-ASSOCIATED PROTEIN 27"/>
    <property type="match status" value="1"/>
</dbReference>
<dbReference type="InterPro" id="IPR011011">
    <property type="entry name" value="Znf_FYVE_PHD"/>
</dbReference>
<dbReference type="SMART" id="SM00064">
    <property type="entry name" value="FYVE"/>
    <property type="match status" value="1"/>
</dbReference>
<dbReference type="SUPFAM" id="SSF48464">
    <property type="entry name" value="ENTH/VHS domain"/>
    <property type="match status" value="1"/>
</dbReference>
<dbReference type="SMART" id="SM00726">
    <property type="entry name" value="UIM"/>
    <property type="match status" value="2"/>
</dbReference>
<keyword evidence="17" id="KW-1185">Reference proteome</keyword>
<dbReference type="HOGENOM" id="CLU_011862_1_0_1"/>
<evidence type="ECO:0000256" key="7">
    <source>
        <dbReference type="ARBA" id="ARBA00022771"/>
    </source>
</evidence>
<reference evidence="15" key="1">
    <citation type="submission" date="2011-10" db="EMBL/GenBank/DDBJ databases">
        <authorList>
            <person name="Genoscope - CEA"/>
        </authorList>
    </citation>
    <scope>NUCLEOTIDE SEQUENCE</scope>
</reference>
<dbReference type="Proteomes" id="UP000005222">
    <property type="component" value="Chromosome L"/>
</dbReference>
<keyword evidence="5" id="KW-0677">Repeat</keyword>
<dbReference type="STRING" id="559304.G8Y9V0"/>
<keyword evidence="4" id="KW-0479">Metal-binding</keyword>
<feature type="region of interest" description="Disordered" evidence="12">
    <location>
        <begin position="590"/>
        <end position="792"/>
    </location>
</feature>
<dbReference type="GO" id="GO:0006623">
    <property type="term" value="P:protein targeting to vacuole"/>
    <property type="evidence" value="ECO:0007669"/>
    <property type="project" value="TreeGrafter"/>
</dbReference>
<gene>
    <name evidence="15" type="primary">Piso0_003908</name>
    <name evidence="15" type="ORF">GNLVRS01_PISO0K05224g</name>
    <name evidence="16" type="ORF">GNLVRS01_PISO0L05225g</name>
</gene>
<keyword evidence="8" id="KW-0862">Zinc</keyword>
<keyword evidence="9 10" id="KW-0472">Membrane</keyword>
<dbReference type="InterPro" id="IPR017455">
    <property type="entry name" value="Znf_FYVE-rel"/>
</dbReference>
<keyword evidence="7 11" id="KW-0863">Zinc-finger</keyword>
<proteinExistence type="inferred from homology"/>
<evidence type="ECO:0000256" key="11">
    <source>
        <dbReference type="PROSITE-ProRule" id="PRU00091"/>
    </source>
</evidence>
<comment type="similarity">
    <text evidence="2 10">Belongs to the VPS27 family.</text>
</comment>
<keyword evidence="6 10" id="KW-0967">Endosome</keyword>
<dbReference type="InterPro" id="IPR017073">
    <property type="entry name" value="HGS/VPS27"/>
</dbReference>
<dbReference type="InParanoid" id="G8Y9V0"/>
<feature type="domain" description="VHS" evidence="14">
    <location>
        <begin position="23"/>
        <end position="166"/>
    </location>
</feature>
<feature type="compositionally biased region" description="Polar residues" evidence="12">
    <location>
        <begin position="420"/>
        <end position="436"/>
    </location>
</feature>
<dbReference type="GO" id="GO:0043328">
    <property type="term" value="P:protein transport to vacuole involved in ubiquitin-dependent protein catabolic process via the multivesicular body sorting pathway"/>
    <property type="evidence" value="ECO:0007669"/>
    <property type="project" value="TreeGrafter"/>
</dbReference>
<dbReference type="AlphaFoldDB" id="G8Y9V0"/>
<organism evidence="15 17">
    <name type="scientific">Pichia sorbitophila (strain ATCC MYA-4447 / BCRC 22081 / CBS 7064 / NBRC 10061 / NRRL Y-12695)</name>
    <name type="common">Hybrid yeast</name>
    <dbReference type="NCBI Taxonomy" id="559304"/>
    <lineage>
        <taxon>Eukaryota</taxon>
        <taxon>Fungi</taxon>
        <taxon>Dikarya</taxon>
        <taxon>Ascomycota</taxon>
        <taxon>Saccharomycotina</taxon>
        <taxon>Pichiomycetes</taxon>
        <taxon>Debaryomycetaceae</taxon>
        <taxon>Millerozyma</taxon>
    </lineage>
</organism>
<evidence type="ECO:0000256" key="9">
    <source>
        <dbReference type="ARBA" id="ARBA00023136"/>
    </source>
</evidence>
<comment type="function">
    <text evidence="10">Component of the ESCRT-0 complex which is the sorting receptor for ubiquitinated cargo proteins at the multivesicular body (MVB) and recruits ESCRT-I to the MVB outer membrane.</text>
</comment>
<protein>
    <recommendedName>
        <fullName evidence="3 10">Vacuolar protein sorting-associated protein 27</fullName>
    </recommendedName>
</protein>
<dbReference type="FunCoup" id="G8Y9V0">
    <property type="interactions" value="191"/>
</dbReference>
<dbReference type="Gene3D" id="6.10.140.100">
    <property type="match status" value="1"/>
</dbReference>
<feature type="region of interest" description="Disordered" evidence="12">
    <location>
        <begin position="354"/>
        <end position="446"/>
    </location>
</feature>
<feature type="compositionally biased region" description="Polar residues" evidence="12">
    <location>
        <begin position="609"/>
        <end position="630"/>
    </location>
</feature>
<dbReference type="Proteomes" id="UP000005222">
    <property type="component" value="Chromosome K"/>
</dbReference>
<dbReference type="Pfam" id="PF21356">
    <property type="entry name" value="Vps27_GAT-like"/>
    <property type="match status" value="1"/>
</dbReference>
<dbReference type="PIRSF" id="PIRSF036956">
    <property type="entry name" value="Hrs_Vps27"/>
    <property type="match status" value="1"/>
</dbReference>
<dbReference type="Gene3D" id="1.25.40.90">
    <property type="match status" value="1"/>
</dbReference>
<dbReference type="CDD" id="cd16979">
    <property type="entry name" value="VHS_Vps27"/>
    <property type="match status" value="1"/>
</dbReference>
<dbReference type="InterPro" id="IPR008942">
    <property type="entry name" value="ENTH_VHS"/>
</dbReference>
<evidence type="ECO:0000256" key="5">
    <source>
        <dbReference type="ARBA" id="ARBA00022737"/>
    </source>
</evidence>
<dbReference type="Gene3D" id="1.20.5.1940">
    <property type="match status" value="1"/>
</dbReference>
<comment type="subunit">
    <text evidence="10">Component of the ESCRT-0 complex composed of HSE1 and VPS27.</text>
</comment>
<dbReference type="EMBL" id="FO082048">
    <property type="protein sequence ID" value="CCE84364.1"/>
    <property type="molecule type" value="Genomic_DNA"/>
</dbReference>
<dbReference type="SUPFAM" id="SSF57903">
    <property type="entry name" value="FYVE/PHD zinc finger"/>
    <property type="match status" value="1"/>
</dbReference>
<evidence type="ECO:0000256" key="4">
    <source>
        <dbReference type="ARBA" id="ARBA00022723"/>
    </source>
</evidence>
<comment type="subcellular location">
    <subcellularLocation>
        <location evidence="1 10">Endosome membrane</location>
        <topology evidence="1 10">Peripheral membrane protein</topology>
        <orientation evidence="1 10">Cytoplasmic side</orientation>
    </subcellularLocation>
</comment>
<dbReference type="Gene3D" id="3.30.40.10">
    <property type="entry name" value="Zinc/RING finger domain, C3HC4 (zinc finger)"/>
    <property type="match status" value="1"/>
</dbReference>
<dbReference type="GO" id="GO:0032266">
    <property type="term" value="F:phosphatidylinositol-3-phosphate binding"/>
    <property type="evidence" value="ECO:0007669"/>
    <property type="project" value="UniProtKB-ARBA"/>
</dbReference>
<dbReference type="GO" id="GO:0043130">
    <property type="term" value="F:ubiquitin binding"/>
    <property type="evidence" value="ECO:0007669"/>
    <property type="project" value="InterPro"/>
</dbReference>
<reference evidence="17" key="2">
    <citation type="journal article" date="2012" name="G3 (Bethesda)">
        <title>Pichia sorbitophila, an interspecies yeast hybrid reveals early steps of genome resolution following polyploidization.</title>
        <authorList>
            <person name="Leh Louis V."/>
            <person name="Despons L."/>
            <person name="Friedrich A."/>
            <person name="Martin T."/>
            <person name="Durrens P."/>
            <person name="Casaregola S."/>
            <person name="Neuveglise C."/>
            <person name="Fairhead C."/>
            <person name="Marck C."/>
            <person name="Cruz J.A."/>
            <person name="Straub M.L."/>
            <person name="Kugler V."/>
            <person name="Sacerdot C."/>
            <person name="Uzunov Z."/>
            <person name="Thierry A."/>
            <person name="Weiss S."/>
            <person name="Bleykasten C."/>
            <person name="De Montigny J."/>
            <person name="Jacques N."/>
            <person name="Jung P."/>
            <person name="Lemaire M."/>
            <person name="Mallet S."/>
            <person name="Morel G."/>
            <person name="Richard G.F."/>
            <person name="Sarkar A."/>
            <person name="Savel G."/>
            <person name="Schacherer J."/>
            <person name="Seret M.L."/>
            <person name="Talla E."/>
            <person name="Samson G."/>
            <person name="Jubin C."/>
            <person name="Poulain J."/>
            <person name="Vacherie B."/>
            <person name="Barbe V."/>
            <person name="Pelletier E."/>
            <person name="Sherman D.J."/>
            <person name="Westhof E."/>
            <person name="Weissenbach J."/>
            <person name="Baret P.V."/>
            <person name="Wincker P."/>
            <person name="Gaillardin C."/>
            <person name="Dujon B."/>
            <person name="Souciet J.L."/>
        </authorList>
    </citation>
    <scope>NUCLEOTIDE SEQUENCE [LARGE SCALE GENOMIC DNA]</scope>
    <source>
        <strain evidence="17">ATCC MYA-4447 / BCRC 22081 / CBS 7064 / NBRC 10061 / NRRL Y-12695</strain>
    </source>
</reference>
<feature type="region of interest" description="Disordered" evidence="12">
    <location>
        <begin position="293"/>
        <end position="337"/>
    </location>
</feature>
<feature type="compositionally biased region" description="Low complexity" evidence="12">
    <location>
        <begin position="408"/>
        <end position="419"/>
    </location>
</feature>
<dbReference type="eggNOG" id="KOG1818">
    <property type="taxonomic scope" value="Eukaryota"/>
</dbReference>
<evidence type="ECO:0000256" key="6">
    <source>
        <dbReference type="ARBA" id="ARBA00022753"/>
    </source>
</evidence>
<evidence type="ECO:0000259" key="14">
    <source>
        <dbReference type="PROSITE" id="PS50179"/>
    </source>
</evidence>
<feature type="compositionally biased region" description="Low complexity" evidence="12">
    <location>
        <begin position="315"/>
        <end position="325"/>
    </location>
</feature>
<dbReference type="EMBL" id="FO082049">
    <property type="protein sequence ID" value="CCE83333.1"/>
    <property type="molecule type" value="Genomic_DNA"/>
</dbReference>